<keyword evidence="1" id="KW-0732">Signal</keyword>
<dbReference type="RefSeq" id="WP_282582808.1">
    <property type="nucleotide sequence ID" value="NZ_JAMOIM010000001.1"/>
</dbReference>
<evidence type="ECO:0000313" key="2">
    <source>
        <dbReference type="EMBL" id="MCW6506440.1"/>
    </source>
</evidence>
<evidence type="ECO:0000313" key="3">
    <source>
        <dbReference type="Proteomes" id="UP001165667"/>
    </source>
</evidence>
<keyword evidence="3" id="KW-1185">Reference proteome</keyword>
<dbReference type="Proteomes" id="UP001165667">
    <property type="component" value="Unassembled WGS sequence"/>
</dbReference>
<sequence>MKRVLNALVVAAVVTSFTGSAFARVVVPAEKRYFSYSGELPPCDDPDVLSTISDRFAQKESEYWSSDLTIVTYDRVKAIGVRPWGLDHIPRTFCVARALLNDHSTHEVSYSIGEALGFSGFGDGVTWCIAGLDRDYAFAPACKEARP</sequence>
<dbReference type="EMBL" id="JAMOIM010000001">
    <property type="protein sequence ID" value="MCW6506440.1"/>
    <property type="molecule type" value="Genomic_DNA"/>
</dbReference>
<reference evidence="2" key="1">
    <citation type="submission" date="2022-05" db="EMBL/GenBank/DDBJ databases">
        <authorList>
            <person name="Pankratov T."/>
        </authorList>
    </citation>
    <scope>NUCLEOTIDE SEQUENCE</scope>
    <source>
        <strain evidence="2">BP6-180914</strain>
    </source>
</reference>
<proteinExistence type="predicted"/>
<dbReference type="AlphaFoldDB" id="A0AA42CKM2"/>
<comment type="caution">
    <text evidence="2">The sequence shown here is derived from an EMBL/GenBank/DDBJ whole genome shotgun (WGS) entry which is preliminary data.</text>
</comment>
<feature type="signal peptide" evidence="1">
    <location>
        <begin position="1"/>
        <end position="23"/>
    </location>
</feature>
<organism evidence="2 3">
    <name type="scientific">Lichenifustis flavocetrariae</name>
    <dbReference type="NCBI Taxonomy" id="2949735"/>
    <lineage>
        <taxon>Bacteria</taxon>
        <taxon>Pseudomonadati</taxon>
        <taxon>Pseudomonadota</taxon>
        <taxon>Alphaproteobacteria</taxon>
        <taxon>Hyphomicrobiales</taxon>
        <taxon>Lichenihabitantaceae</taxon>
        <taxon>Lichenifustis</taxon>
    </lineage>
</organism>
<evidence type="ECO:0000256" key="1">
    <source>
        <dbReference type="SAM" id="SignalP"/>
    </source>
</evidence>
<gene>
    <name evidence="2" type="ORF">M8523_00210</name>
</gene>
<feature type="chain" id="PRO_5041233440" evidence="1">
    <location>
        <begin position="24"/>
        <end position="147"/>
    </location>
</feature>
<protein>
    <submittedName>
        <fullName evidence="2">Uncharacterized protein</fullName>
    </submittedName>
</protein>
<accession>A0AA42CKM2</accession>
<name>A0AA42CKM2_9HYPH</name>